<dbReference type="InterPro" id="IPR036465">
    <property type="entry name" value="vWFA_dom_sf"/>
</dbReference>
<protein>
    <submittedName>
        <fullName evidence="4">von Willebrand factor type A domain protein</fullName>
    </submittedName>
</protein>
<dbReference type="SUPFAM" id="SSF52317">
    <property type="entry name" value="Class I glutamine amidotransferase-like"/>
    <property type="match status" value="1"/>
</dbReference>
<dbReference type="InterPro" id="IPR029062">
    <property type="entry name" value="Class_I_gatase-like"/>
</dbReference>
<feature type="transmembrane region" description="Helical" evidence="2">
    <location>
        <begin position="6"/>
        <end position="22"/>
    </location>
</feature>
<dbReference type="Gene3D" id="3.40.50.880">
    <property type="match status" value="2"/>
</dbReference>
<feature type="compositionally biased region" description="Low complexity" evidence="1">
    <location>
        <begin position="934"/>
        <end position="943"/>
    </location>
</feature>
<evidence type="ECO:0000313" key="4">
    <source>
        <dbReference type="EMBL" id="QDU84382.1"/>
    </source>
</evidence>
<feature type="domain" description="VWFA" evidence="3">
    <location>
        <begin position="398"/>
        <end position="587"/>
    </location>
</feature>
<feature type="region of interest" description="Disordered" evidence="1">
    <location>
        <begin position="871"/>
        <end position="974"/>
    </location>
</feature>
<keyword evidence="2" id="KW-0472">Membrane</keyword>
<organism evidence="4 5">
    <name type="scientific">Rohdeia mirabilis</name>
    <dbReference type="NCBI Taxonomy" id="2528008"/>
    <lineage>
        <taxon>Bacteria</taxon>
        <taxon>Pseudomonadati</taxon>
        <taxon>Planctomycetota</taxon>
        <taxon>Planctomycetia</taxon>
        <taxon>Planctomycetia incertae sedis</taxon>
        <taxon>Rohdeia</taxon>
    </lineage>
</organism>
<accession>A0A518CYV9</accession>
<dbReference type="RefSeq" id="WP_145185798.1">
    <property type="nucleotide sequence ID" value="NZ_CP036290.1"/>
</dbReference>
<dbReference type="PROSITE" id="PS50234">
    <property type="entry name" value="VWFA"/>
    <property type="match status" value="1"/>
</dbReference>
<name>A0A518CYV9_9BACT</name>
<dbReference type="Pfam" id="PF13519">
    <property type="entry name" value="VWA_2"/>
    <property type="match status" value="1"/>
</dbReference>
<evidence type="ECO:0000256" key="1">
    <source>
        <dbReference type="SAM" id="MobiDB-lite"/>
    </source>
</evidence>
<dbReference type="OrthoDB" id="9781333at2"/>
<dbReference type="Pfam" id="PF13768">
    <property type="entry name" value="VWA_3"/>
    <property type="match status" value="1"/>
</dbReference>
<feature type="compositionally biased region" description="Basic and acidic residues" evidence="1">
    <location>
        <begin position="960"/>
        <end position="974"/>
    </location>
</feature>
<feature type="compositionally biased region" description="Basic and acidic residues" evidence="1">
    <location>
        <begin position="919"/>
        <end position="932"/>
    </location>
</feature>
<evidence type="ECO:0000313" key="5">
    <source>
        <dbReference type="Proteomes" id="UP000319342"/>
    </source>
</evidence>
<dbReference type="InterPro" id="IPR002035">
    <property type="entry name" value="VWF_A"/>
</dbReference>
<feature type="transmembrane region" description="Helical" evidence="2">
    <location>
        <begin position="34"/>
        <end position="52"/>
    </location>
</feature>
<dbReference type="PANTHER" id="PTHR37947">
    <property type="entry name" value="BLL2462 PROTEIN"/>
    <property type="match status" value="1"/>
</dbReference>
<keyword evidence="5" id="KW-1185">Reference proteome</keyword>
<evidence type="ECO:0000259" key="3">
    <source>
        <dbReference type="PROSITE" id="PS50234"/>
    </source>
</evidence>
<dbReference type="EMBL" id="CP036290">
    <property type="protein sequence ID" value="QDU84382.1"/>
    <property type="molecule type" value="Genomic_DNA"/>
</dbReference>
<dbReference type="Gene3D" id="3.40.50.410">
    <property type="entry name" value="von Willebrand factor, type A domain"/>
    <property type="match status" value="1"/>
</dbReference>
<evidence type="ECO:0000256" key="2">
    <source>
        <dbReference type="SAM" id="Phobius"/>
    </source>
</evidence>
<dbReference type="PANTHER" id="PTHR37947:SF2">
    <property type="entry name" value="VON WILLEBRAND FACTOR TYPE A"/>
    <property type="match status" value="1"/>
</dbReference>
<proteinExistence type="predicted"/>
<keyword evidence="2" id="KW-0812">Transmembrane</keyword>
<dbReference type="AlphaFoldDB" id="A0A518CYV9"/>
<dbReference type="Proteomes" id="UP000319342">
    <property type="component" value="Chromosome"/>
</dbReference>
<dbReference type="SUPFAM" id="SSF53300">
    <property type="entry name" value="vWA-like"/>
    <property type="match status" value="2"/>
</dbReference>
<reference evidence="4 5" key="1">
    <citation type="submission" date="2019-02" db="EMBL/GenBank/DDBJ databases">
        <title>Deep-cultivation of Planctomycetes and their phenomic and genomic characterization uncovers novel biology.</title>
        <authorList>
            <person name="Wiegand S."/>
            <person name="Jogler M."/>
            <person name="Boedeker C."/>
            <person name="Pinto D."/>
            <person name="Vollmers J."/>
            <person name="Rivas-Marin E."/>
            <person name="Kohn T."/>
            <person name="Peeters S.H."/>
            <person name="Heuer A."/>
            <person name="Rast P."/>
            <person name="Oberbeckmann S."/>
            <person name="Bunk B."/>
            <person name="Jeske O."/>
            <person name="Meyerdierks A."/>
            <person name="Storesund J.E."/>
            <person name="Kallscheuer N."/>
            <person name="Luecker S."/>
            <person name="Lage O.M."/>
            <person name="Pohl T."/>
            <person name="Merkel B.J."/>
            <person name="Hornburger P."/>
            <person name="Mueller R.-W."/>
            <person name="Bruemmer F."/>
            <person name="Labrenz M."/>
            <person name="Spormann A.M."/>
            <person name="Op den Camp H."/>
            <person name="Overmann J."/>
            <person name="Amann R."/>
            <person name="Jetten M.S.M."/>
            <person name="Mascher T."/>
            <person name="Medema M.H."/>
            <person name="Devos D.P."/>
            <person name="Kaster A.-K."/>
            <person name="Ovreas L."/>
            <person name="Rohde M."/>
            <person name="Galperin M.Y."/>
            <person name="Jogler C."/>
        </authorList>
    </citation>
    <scope>NUCLEOTIDE SEQUENCE [LARGE SCALE GENOMIC DNA]</scope>
    <source>
        <strain evidence="4 5">Pla163</strain>
    </source>
</reference>
<keyword evidence="2" id="KW-1133">Transmembrane helix</keyword>
<dbReference type="SMART" id="SM00327">
    <property type="entry name" value="VWA"/>
    <property type="match status" value="2"/>
</dbReference>
<sequence length="974" mass="102830">MGFLQPAALLFALPLAWLWWRTRPTPLGARIVRALAFVCLVAALAGAFLPVGRPGRDLIVVVDRSRSMPADSLESAEELLRLAESERRDGDRLAVVSFGANVIVERAPSEDAAFDGFRAQIDPDGSDLAGALDLALGLVPRGRPASILVLSDGAATGAIPEGLAQRSLARGVAIDVRPSPRASSVDLSVDRIELPETIGEGEPYQFSVWVRASRAVSSQFKLTRGDVVLSSGERLFEPGLNRLVFRDVLERGGVAEYAVELEAQGDATPENNRGVGAVLVRGAARVLVLNEAGGPSTLAQALTERGVRVDVRAPEDLRLTPLALTTYRGVVLENIDAGRLGEGGMTALVDFVERRGGGLLVTGGRASFGRGGYYRSPLDPLLPISLELRQEHRKQAVAMSIVMDRSGSMSAPVDGVRSKMDLANAGAAAAIETLGDIDSVSVIAVDSAPHVVFEQSGLDTSRSALLSRVRTIASSGGGIFCRVGLEEAIRQFADDPRLTKHIILFADAADSEQKEGCIELLTEARGAGVSCSVIALGTDSDQDAAFLRAVALAGEGTVSFTTSPTDLPRLFAQDTLLVARSNFIEEVTGTESRPGLLGLGDLPTGTFPALGGYNLTYLRPEATAAVITTDEYRAPVLAFAYRGLGRAAAYTGQIGGEFGGSLVDWDSFSGFATGLVRWLIGTEEPGGLFASVERDGARAAFRIEVDRDAPIPAQLGRLTASALLPDGSTRALTFERTDASTFEATTELARSGTAIATVTLPDGSAFQLPPVSLPYSPEFAEVVGTVSPDRLLRRLAQDSGGQVLASAAELFEGSRGDLGSRPIVHELVLAALLLLLLEIAFRRLALWGAVASALLAVRRNVVRALTRPFRSGAPLEPERGATGAERATQAVRSGRGRRRGTPAVSPERTPGDLSAGLEARSEQPHDAAREGEAEPASESSPRPSHAPEDAPRGTLSNALEDARRRASDRLGRDR</sequence>
<dbReference type="CDD" id="cd00198">
    <property type="entry name" value="vWFA"/>
    <property type="match status" value="2"/>
</dbReference>
<gene>
    <name evidence="4" type="ORF">Pla163_14890</name>
</gene>